<keyword evidence="2" id="KW-1185">Reference proteome</keyword>
<dbReference type="InterPro" id="IPR011990">
    <property type="entry name" value="TPR-like_helical_dom_sf"/>
</dbReference>
<evidence type="ECO:0008006" key="3">
    <source>
        <dbReference type="Google" id="ProtNLM"/>
    </source>
</evidence>
<protein>
    <recommendedName>
        <fullName evidence="3">MalT-like TPR region domain-containing protein</fullName>
    </recommendedName>
</protein>
<name>A0A140L1K9_9FIRM</name>
<dbReference type="Proteomes" id="UP000070456">
    <property type="component" value="Unassembled WGS sequence"/>
</dbReference>
<dbReference type="Gene3D" id="1.25.40.10">
    <property type="entry name" value="Tetratricopeptide repeat domain"/>
    <property type="match status" value="1"/>
</dbReference>
<organism evidence="1 2">
    <name type="scientific">Thermotalea metallivorans</name>
    <dbReference type="NCBI Taxonomy" id="520762"/>
    <lineage>
        <taxon>Bacteria</taxon>
        <taxon>Bacillati</taxon>
        <taxon>Bacillota</taxon>
        <taxon>Clostridia</taxon>
        <taxon>Peptostreptococcales</taxon>
        <taxon>Thermotaleaceae</taxon>
        <taxon>Thermotalea</taxon>
    </lineage>
</organism>
<dbReference type="AlphaFoldDB" id="A0A140L1K9"/>
<dbReference type="STRING" id="520762.AN619_23320"/>
<dbReference type="SUPFAM" id="SSF48452">
    <property type="entry name" value="TPR-like"/>
    <property type="match status" value="1"/>
</dbReference>
<comment type="caution">
    <text evidence="1">The sequence shown here is derived from an EMBL/GenBank/DDBJ whole genome shotgun (WGS) entry which is preliminary data.</text>
</comment>
<dbReference type="OrthoDB" id="1706248at2"/>
<sequence>MEVFQRAEEILAEWNLPERRVAIYEVVGDFYYNKEKYHESYIHYIKALEDYIRINHHRKTAKIYSLLGKVSIKLKNYQETVNFNNYSMLILENNHMEEPKIMKKVLFNNALVHWYLGLYDASLEHLHKLTKAYDDFSTQQHLEILTMKENCYLDSNELNQAEKIYIDILKIAQENNYLEMMAIAYYSFCKIYKKKESRDKGH</sequence>
<gene>
    <name evidence="1" type="ORF">AN619_23320</name>
</gene>
<dbReference type="RefSeq" id="WP_068557122.1">
    <property type="nucleotide sequence ID" value="NZ_LOEE01000054.1"/>
</dbReference>
<evidence type="ECO:0000313" key="2">
    <source>
        <dbReference type="Proteomes" id="UP000070456"/>
    </source>
</evidence>
<dbReference type="EMBL" id="LOEE01000054">
    <property type="protein sequence ID" value="KXG74434.1"/>
    <property type="molecule type" value="Genomic_DNA"/>
</dbReference>
<proteinExistence type="predicted"/>
<evidence type="ECO:0000313" key="1">
    <source>
        <dbReference type="EMBL" id="KXG74434.1"/>
    </source>
</evidence>
<accession>A0A140L1K9</accession>
<reference evidence="1 2" key="1">
    <citation type="submission" date="2015-12" db="EMBL/GenBank/DDBJ databases">
        <title>Draft genome sequence of the thermoanaerobe Thermotalea metallivorans, an isolate from the runoff channel of the Great Artesian Basin, Australia.</title>
        <authorList>
            <person name="Patel B.K."/>
        </authorList>
    </citation>
    <scope>NUCLEOTIDE SEQUENCE [LARGE SCALE GENOMIC DNA]</scope>
    <source>
        <strain evidence="1 2">B2-1</strain>
    </source>
</reference>